<dbReference type="GO" id="GO:0006281">
    <property type="term" value="P:DNA repair"/>
    <property type="evidence" value="ECO:0007669"/>
    <property type="project" value="UniProtKB-KW"/>
</dbReference>
<evidence type="ECO:0000313" key="17">
    <source>
        <dbReference type="EMBL" id="KAF2743662.1"/>
    </source>
</evidence>
<dbReference type="AlphaFoldDB" id="A0A6A6UZG4"/>
<reference evidence="17" key="1">
    <citation type="journal article" date="2020" name="Stud. Mycol.">
        <title>101 Dothideomycetes genomes: a test case for predicting lifestyles and emergence of pathogens.</title>
        <authorList>
            <person name="Haridas S."/>
            <person name="Albert R."/>
            <person name="Binder M."/>
            <person name="Bloem J."/>
            <person name="Labutti K."/>
            <person name="Salamov A."/>
            <person name="Andreopoulos B."/>
            <person name="Baker S."/>
            <person name="Barry K."/>
            <person name="Bills G."/>
            <person name="Bluhm B."/>
            <person name="Cannon C."/>
            <person name="Castanera R."/>
            <person name="Culley D."/>
            <person name="Daum C."/>
            <person name="Ezra D."/>
            <person name="Gonzalez J."/>
            <person name="Henrissat B."/>
            <person name="Kuo A."/>
            <person name="Liang C."/>
            <person name="Lipzen A."/>
            <person name="Lutzoni F."/>
            <person name="Magnuson J."/>
            <person name="Mondo S."/>
            <person name="Nolan M."/>
            <person name="Ohm R."/>
            <person name="Pangilinan J."/>
            <person name="Park H.-J."/>
            <person name="Ramirez L."/>
            <person name="Alfaro M."/>
            <person name="Sun H."/>
            <person name="Tritt A."/>
            <person name="Yoshinaga Y."/>
            <person name="Zwiers L.-H."/>
            <person name="Turgeon B."/>
            <person name="Goodwin S."/>
            <person name="Spatafora J."/>
            <person name="Crous P."/>
            <person name="Grigoriev I."/>
        </authorList>
    </citation>
    <scope>NUCLEOTIDE SEQUENCE</scope>
    <source>
        <strain evidence="17">CBS 119925</strain>
    </source>
</reference>
<feature type="region of interest" description="Disordered" evidence="14">
    <location>
        <begin position="347"/>
        <end position="369"/>
    </location>
</feature>
<dbReference type="InterPro" id="IPR036279">
    <property type="entry name" value="5-3_exonuclease_C_sf"/>
</dbReference>
<dbReference type="PANTHER" id="PTHR11081">
    <property type="entry name" value="FLAP ENDONUCLEASE FAMILY MEMBER"/>
    <property type="match status" value="1"/>
</dbReference>
<gene>
    <name evidence="17" type="ORF">M011DRAFT_521499</name>
</gene>
<dbReference type="GO" id="GO:0046872">
    <property type="term" value="F:metal ion binding"/>
    <property type="evidence" value="ECO:0007669"/>
    <property type="project" value="UniProtKB-KW"/>
</dbReference>
<dbReference type="InterPro" id="IPR006085">
    <property type="entry name" value="XPG_DNA_repair_N"/>
</dbReference>
<dbReference type="Pfam" id="PF00867">
    <property type="entry name" value="XPG_I"/>
    <property type="match status" value="1"/>
</dbReference>
<name>A0A6A6UZG4_9PLEO</name>
<dbReference type="SUPFAM" id="SSF47807">
    <property type="entry name" value="5' to 3' exonuclease, C-terminal subdomain"/>
    <property type="match status" value="1"/>
</dbReference>
<comment type="cofactor">
    <cofactor evidence="1">
        <name>Mg(2+)</name>
        <dbReference type="ChEBI" id="CHEBI:18420"/>
    </cofactor>
</comment>
<dbReference type="GO" id="GO:0017108">
    <property type="term" value="F:5'-flap endonuclease activity"/>
    <property type="evidence" value="ECO:0007669"/>
    <property type="project" value="TreeGrafter"/>
</dbReference>
<keyword evidence="18" id="KW-1185">Reference proteome</keyword>
<organism evidence="17 18">
    <name type="scientific">Sporormia fimetaria CBS 119925</name>
    <dbReference type="NCBI Taxonomy" id="1340428"/>
    <lineage>
        <taxon>Eukaryota</taxon>
        <taxon>Fungi</taxon>
        <taxon>Dikarya</taxon>
        <taxon>Ascomycota</taxon>
        <taxon>Pezizomycotina</taxon>
        <taxon>Dothideomycetes</taxon>
        <taxon>Pleosporomycetidae</taxon>
        <taxon>Pleosporales</taxon>
        <taxon>Sporormiaceae</taxon>
        <taxon>Sporormia</taxon>
    </lineage>
</organism>
<evidence type="ECO:0000256" key="2">
    <source>
        <dbReference type="ARBA" id="ARBA00004123"/>
    </source>
</evidence>
<dbReference type="CDD" id="cd09857">
    <property type="entry name" value="PIN_EXO1"/>
    <property type="match status" value="1"/>
</dbReference>
<dbReference type="SMART" id="SM00279">
    <property type="entry name" value="HhH2"/>
    <property type="match status" value="1"/>
</dbReference>
<dbReference type="GO" id="GO:0035312">
    <property type="term" value="F:5'-3' DNA exonuclease activity"/>
    <property type="evidence" value="ECO:0007669"/>
    <property type="project" value="InterPro"/>
</dbReference>
<feature type="region of interest" description="Disordered" evidence="14">
    <location>
        <begin position="405"/>
        <end position="462"/>
    </location>
</feature>
<dbReference type="SMART" id="SM00484">
    <property type="entry name" value="XPGI"/>
    <property type="match status" value="1"/>
</dbReference>
<keyword evidence="4" id="KW-0540">Nuclease</keyword>
<feature type="compositionally biased region" description="Polar residues" evidence="14">
    <location>
        <begin position="564"/>
        <end position="582"/>
    </location>
</feature>
<evidence type="ECO:0000256" key="14">
    <source>
        <dbReference type="SAM" id="MobiDB-lite"/>
    </source>
</evidence>
<evidence type="ECO:0000256" key="13">
    <source>
        <dbReference type="ARBA" id="ARBA00023242"/>
    </source>
</evidence>
<dbReference type="PRINTS" id="PR00853">
    <property type="entry name" value="XPGRADSUPER"/>
</dbReference>
<dbReference type="GO" id="GO:0005634">
    <property type="term" value="C:nucleus"/>
    <property type="evidence" value="ECO:0007669"/>
    <property type="project" value="UniProtKB-SubCell"/>
</dbReference>
<evidence type="ECO:0000259" key="15">
    <source>
        <dbReference type="SMART" id="SM00484"/>
    </source>
</evidence>
<keyword evidence="13" id="KW-0539">Nucleus</keyword>
<evidence type="ECO:0000256" key="8">
    <source>
        <dbReference type="ARBA" id="ARBA00022839"/>
    </source>
</evidence>
<dbReference type="InterPro" id="IPR019974">
    <property type="entry name" value="XPG_CS"/>
</dbReference>
<dbReference type="Pfam" id="PF00752">
    <property type="entry name" value="XPG_N"/>
    <property type="match status" value="1"/>
</dbReference>
<evidence type="ECO:0000259" key="16">
    <source>
        <dbReference type="SMART" id="SM00485"/>
    </source>
</evidence>
<dbReference type="InterPro" id="IPR044752">
    <property type="entry name" value="PIN-like_EXO1"/>
</dbReference>
<keyword evidence="5" id="KW-0479">Metal-binding</keyword>
<evidence type="ECO:0000313" key="18">
    <source>
        <dbReference type="Proteomes" id="UP000799440"/>
    </source>
</evidence>
<comment type="similarity">
    <text evidence="3">Belongs to the XPG/RAD2 endonuclease family. EXO1 subfamily.</text>
</comment>
<dbReference type="Proteomes" id="UP000799440">
    <property type="component" value="Unassembled WGS sequence"/>
</dbReference>
<dbReference type="OrthoDB" id="26491at2759"/>
<keyword evidence="10" id="KW-0267">Excision nuclease</keyword>
<feature type="domain" description="XPG N-terminal" evidence="16">
    <location>
        <begin position="1"/>
        <end position="99"/>
    </location>
</feature>
<feature type="region of interest" description="Disordered" evidence="14">
    <location>
        <begin position="489"/>
        <end position="513"/>
    </location>
</feature>
<dbReference type="Gene3D" id="1.10.150.20">
    <property type="entry name" value="5' to 3' exonuclease, C-terminal subdomain"/>
    <property type="match status" value="1"/>
</dbReference>
<keyword evidence="12" id="KW-0234">DNA repair</keyword>
<evidence type="ECO:0000256" key="3">
    <source>
        <dbReference type="ARBA" id="ARBA00010563"/>
    </source>
</evidence>
<dbReference type="InterPro" id="IPR037315">
    <property type="entry name" value="EXO1_H3TH"/>
</dbReference>
<evidence type="ECO:0000256" key="5">
    <source>
        <dbReference type="ARBA" id="ARBA00022723"/>
    </source>
</evidence>
<evidence type="ECO:0000256" key="10">
    <source>
        <dbReference type="ARBA" id="ARBA00022881"/>
    </source>
</evidence>
<evidence type="ECO:0000256" key="9">
    <source>
        <dbReference type="ARBA" id="ARBA00022842"/>
    </source>
</evidence>
<dbReference type="InterPro" id="IPR006084">
    <property type="entry name" value="XPG/Rad2"/>
</dbReference>
<dbReference type="Gene3D" id="3.40.50.1010">
    <property type="entry name" value="5'-nuclease"/>
    <property type="match status" value="1"/>
</dbReference>
<dbReference type="PANTHER" id="PTHR11081:SF65">
    <property type="entry name" value="DNA DAMAGE-INDUCIBLE PROTEIN DIN7-RELATED"/>
    <property type="match status" value="1"/>
</dbReference>
<accession>A0A6A6UZG4</accession>
<proteinExistence type="inferred from homology"/>
<keyword evidence="8 17" id="KW-0269">Exonuclease</keyword>
<dbReference type="PROSITE" id="PS00841">
    <property type="entry name" value="XPG_1"/>
    <property type="match status" value="1"/>
</dbReference>
<keyword evidence="11" id="KW-0238">DNA-binding</keyword>
<evidence type="ECO:0000256" key="7">
    <source>
        <dbReference type="ARBA" id="ARBA00022801"/>
    </source>
</evidence>
<keyword evidence="9" id="KW-0460">Magnesium</keyword>
<feature type="compositionally biased region" description="Low complexity" evidence="14">
    <location>
        <begin position="348"/>
        <end position="360"/>
    </location>
</feature>
<evidence type="ECO:0000256" key="11">
    <source>
        <dbReference type="ARBA" id="ARBA00023125"/>
    </source>
</evidence>
<sequence>MGISGLLPLLKSIQNPCNLRKFAGLTIGVDAYGWLHRGTAACAIELALDKPTTKYVEFAMNRVRMLVHFGITPYLVFDGDYLPSKAETEKERAKKRRESKQLGLELLKLGKTAQAHSELQKAVDVTPEMARRLIEELKHHNIPYVVAPYEADPQLAYLEREGIISGILSEDSDLLVFGARCLITKLDKYGECVEIRRDQFTACREISLVGWSDADFRRMAMLSGCDYLPGIGKMGLKTAYRMLRKHKTVDRVIRAAQFEAQYKVPRAYAEAFADAERTFLHQWVFCPVSQKLINLTPLEHGADLSAMPYIGQRFSDDIAIGIANGNLNPHTKEAIIVQAVDRSRVKPLRAASRPAPSQAPDLKGAKPIDSYFKPKRVPLAELDPNSFSMSPSQQVLLERHHQSPNVTTTLAPPVTHSPARPLPRPLSARSIRTAPQPSRRTISAPLSRASEPHPAKRQRLCSNNLFATPAQPSIKAEVERSRFFASTITEPSPSLRSAAQSRKNKKRDNDFELHSDDSFDAAMAELADLEELKARPGKKISIFKDDFKSSVSSESQSSVFSRSTMSESQLTRGTLTPATSYGSPELAAADTEETVFSSALSSKVKGFRSKFSYGASVGEASSSPTPLARVTEALTPPVIAAGQFSKTTKISVKFNDDTPDLDDKVWAEMEAGIVVAAVGDTEVLASPETQRVVKGGDLETEDDVLVPDSDVESVCSPRKTLNLGQFSFKGL</sequence>
<evidence type="ECO:0000256" key="1">
    <source>
        <dbReference type="ARBA" id="ARBA00001946"/>
    </source>
</evidence>
<dbReference type="InterPro" id="IPR008918">
    <property type="entry name" value="HhH2"/>
</dbReference>
<dbReference type="EMBL" id="MU006595">
    <property type="protein sequence ID" value="KAF2743662.1"/>
    <property type="molecule type" value="Genomic_DNA"/>
</dbReference>
<evidence type="ECO:0000256" key="6">
    <source>
        <dbReference type="ARBA" id="ARBA00022763"/>
    </source>
</evidence>
<feature type="domain" description="XPG-I" evidence="15">
    <location>
        <begin position="138"/>
        <end position="208"/>
    </location>
</feature>
<protein>
    <submittedName>
        <fullName evidence="17">Exonuclease-like protein</fullName>
    </submittedName>
</protein>
<evidence type="ECO:0000256" key="12">
    <source>
        <dbReference type="ARBA" id="ARBA00023204"/>
    </source>
</evidence>
<dbReference type="FunFam" id="1.10.150.20:FF:000011">
    <property type="entry name" value="exonuclease 1"/>
    <property type="match status" value="1"/>
</dbReference>
<dbReference type="SUPFAM" id="SSF88723">
    <property type="entry name" value="PIN domain-like"/>
    <property type="match status" value="1"/>
</dbReference>
<dbReference type="CDD" id="cd09908">
    <property type="entry name" value="H3TH_EXO1"/>
    <property type="match status" value="1"/>
</dbReference>
<dbReference type="InterPro" id="IPR006086">
    <property type="entry name" value="XPG-I_dom"/>
</dbReference>
<dbReference type="SMART" id="SM00485">
    <property type="entry name" value="XPGN"/>
    <property type="match status" value="1"/>
</dbReference>
<dbReference type="InterPro" id="IPR029060">
    <property type="entry name" value="PIN-like_dom_sf"/>
</dbReference>
<dbReference type="GO" id="GO:0003677">
    <property type="term" value="F:DNA binding"/>
    <property type="evidence" value="ECO:0007669"/>
    <property type="project" value="UniProtKB-KW"/>
</dbReference>
<keyword evidence="6" id="KW-0227">DNA damage</keyword>
<dbReference type="PROSITE" id="PS00842">
    <property type="entry name" value="XPG_2"/>
    <property type="match status" value="1"/>
</dbReference>
<dbReference type="FunFam" id="3.40.50.1010:FF:000002">
    <property type="entry name" value="Exonuclease 1, putative"/>
    <property type="match status" value="1"/>
</dbReference>
<feature type="region of interest" description="Disordered" evidence="14">
    <location>
        <begin position="558"/>
        <end position="582"/>
    </location>
</feature>
<feature type="compositionally biased region" description="Polar residues" evidence="14">
    <location>
        <begin position="489"/>
        <end position="501"/>
    </location>
</feature>
<evidence type="ECO:0000256" key="4">
    <source>
        <dbReference type="ARBA" id="ARBA00022722"/>
    </source>
</evidence>
<keyword evidence="7" id="KW-0378">Hydrolase</keyword>
<comment type="subcellular location">
    <subcellularLocation>
        <location evidence="2">Nucleus</location>
    </subcellularLocation>
</comment>